<protein>
    <submittedName>
        <fullName evidence="1">Uncharacterized protein</fullName>
    </submittedName>
</protein>
<dbReference type="RefSeq" id="WP_271922884.1">
    <property type="nucleotide sequence ID" value="NZ_JAQNDO010000001.1"/>
</dbReference>
<name>A0ABT5EUB4_9BACT</name>
<accession>A0ABT5EUB4</accession>
<gene>
    <name evidence="1" type="ORF">POL67_29035</name>
</gene>
<evidence type="ECO:0000313" key="2">
    <source>
        <dbReference type="Proteomes" id="UP001221411"/>
    </source>
</evidence>
<evidence type="ECO:0000313" key="1">
    <source>
        <dbReference type="EMBL" id="MDC0745412.1"/>
    </source>
</evidence>
<organism evidence="1 2">
    <name type="scientific">Polyangium mundeleinium</name>
    <dbReference type="NCBI Taxonomy" id="2995306"/>
    <lineage>
        <taxon>Bacteria</taxon>
        <taxon>Pseudomonadati</taxon>
        <taxon>Myxococcota</taxon>
        <taxon>Polyangia</taxon>
        <taxon>Polyangiales</taxon>
        <taxon>Polyangiaceae</taxon>
        <taxon>Polyangium</taxon>
    </lineage>
</organism>
<keyword evidence="2" id="KW-1185">Reference proteome</keyword>
<comment type="caution">
    <text evidence="1">The sequence shown here is derived from an EMBL/GenBank/DDBJ whole genome shotgun (WGS) entry which is preliminary data.</text>
</comment>
<dbReference type="EMBL" id="JAQNDO010000001">
    <property type="protein sequence ID" value="MDC0745412.1"/>
    <property type="molecule type" value="Genomic_DNA"/>
</dbReference>
<sequence>MTLVGPWPKKWKDARNVMFDVYPTAHQGILNYGLSRQHALGGLFPTAESLAARTRGESPRDELTLVDKPIPSGGFGNIPRAATGGMQASGLQAVRLNIGETLYRFGDAGGHKGGWWSSRESLFRILLRVEPAQQGMPGVRGGSELGIRDYARKYSEVLSEWGSQMKYLYATQLRGAVMAFRGMGASQRSKEIIQLEGSDGSPHAVTYEHMSDDNRQLFIPNIYTRIDGAPPGEPAFFAPVVKWHPEVLEQCLVPLIRQRLGRGETYRAIIGDVEAWMMRGDRKAKFGDLTPPALSG</sequence>
<dbReference type="Proteomes" id="UP001221411">
    <property type="component" value="Unassembled WGS sequence"/>
</dbReference>
<proteinExistence type="predicted"/>
<reference evidence="1 2" key="1">
    <citation type="submission" date="2022-11" db="EMBL/GenBank/DDBJ databases">
        <title>Minimal conservation of predation-associated metabolite biosynthetic gene clusters underscores biosynthetic potential of Myxococcota including descriptions for ten novel species: Archangium lansinium sp. nov., Myxococcus landrumus sp. nov., Nannocystis bai.</title>
        <authorList>
            <person name="Ahearne A."/>
            <person name="Stevens C."/>
            <person name="Dowd S."/>
        </authorList>
    </citation>
    <scope>NUCLEOTIDE SEQUENCE [LARGE SCALE GENOMIC DNA]</scope>
    <source>
        <strain evidence="1 2">RJM3</strain>
    </source>
</reference>